<proteinExistence type="inferred from homology"/>
<dbReference type="EMBL" id="CP053073">
    <property type="protein sequence ID" value="QJR13735.1"/>
    <property type="molecule type" value="Genomic_DNA"/>
</dbReference>
<dbReference type="FunCoup" id="A0A6M4H338">
    <property type="interactions" value="192"/>
</dbReference>
<dbReference type="Pfam" id="PF08212">
    <property type="entry name" value="Lipocalin_2"/>
    <property type="match status" value="1"/>
</dbReference>
<comment type="similarity">
    <text evidence="1 2">Belongs to the calycin superfamily. Lipocalin family.</text>
</comment>
<keyword evidence="2" id="KW-0998">Cell outer membrane</keyword>
<gene>
    <name evidence="5" type="primary">blc</name>
    <name evidence="5" type="ORF">DSM104440_00525</name>
</gene>
<comment type="subcellular location">
    <subcellularLocation>
        <location evidence="2">Cell outer membrane</location>
    </subcellularLocation>
</comment>
<reference evidence="5 6" key="1">
    <citation type="submission" date="2020-04" db="EMBL/GenBank/DDBJ databases">
        <title>Usitatibacter rugosus gen. nov., sp. nov. and Usitatibacter palustris sp. nov., novel members of Usitatibacteraceae fam. nov. within the order Nitrosomonadales isolated from soil.</title>
        <authorList>
            <person name="Huber K.J."/>
            <person name="Neumann-Schaal M."/>
            <person name="Geppert A."/>
            <person name="Luckner M."/>
            <person name="Wanner G."/>
            <person name="Overmann J."/>
        </authorList>
    </citation>
    <scope>NUCLEOTIDE SEQUENCE [LARGE SCALE GENOMIC DNA]</scope>
    <source>
        <strain evidence="5 6">Swamp67</strain>
    </source>
</reference>
<dbReference type="Proteomes" id="UP000503096">
    <property type="component" value="Chromosome"/>
</dbReference>
<feature type="lipid moiety-binding region" description="S-diacylglycerol cysteine" evidence="3">
    <location>
        <position position="16"/>
    </location>
</feature>
<dbReference type="CDD" id="cd19438">
    <property type="entry name" value="lipocalin_Blc-like"/>
    <property type="match status" value="1"/>
</dbReference>
<dbReference type="InterPro" id="IPR012674">
    <property type="entry name" value="Calycin"/>
</dbReference>
<keyword evidence="2" id="KW-0732">Signal</keyword>
<dbReference type="PANTHER" id="PTHR10612">
    <property type="entry name" value="APOLIPOPROTEIN D"/>
    <property type="match status" value="1"/>
</dbReference>
<evidence type="ECO:0000313" key="6">
    <source>
        <dbReference type="Proteomes" id="UP000503096"/>
    </source>
</evidence>
<keyword evidence="2 3" id="KW-0449">Lipoprotein</keyword>
<dbReference type="GO" id="GO:0006950">
    <property type="term" value="P:response to stress"/>
    <property type="evidence" value="ECO:0007669"/>
    <property type="project" value="UniProtKB-ARBA"/>
</dbReference>
<accession>A0A6M4H338</accession>
<dbReference type="GO" id="GO:0008289">
    <property type="term" value="F:lipid binding"/>
    <property type="evidence" value="ECO:0007669"/>
    <property type="project" value="UniProtKB-UniRule"/>
</dbReference>
<evidence type="ECO:0000256" key="2">
    <source>
        <dbReference type="PIRNR" id="PIRNR036893"/>
    </source>
</evidence>
<protein>
    <recommendedName>
        <fullName evidence="2">Outer membrane lipoprotein Blc</fullName>
    </recommendedName>
</protein>
<feature type="signal peptide" evidence="2">
    <location>
        <begin position="1"/>
        <end position="21"/>
    </location>
</feature>
<organism evidence="5 6">
    <name type="scientific">Usitatibacter palustris</name>
    <dbReference type="NCBI Taxonomy" id="2732487"/>
    <lineage>
        <taxon>Bacteria</taxon>
        <taxon>Pseudomonadati</taxon>
        <taxon>Pseudomonadota</taxon>
        <taxon>Betaproteobacteria</taxon>
        <taxon>Nitrosomonadales</taxon>
        <taxon>Usitatibacteraceae</taxon>
        <taxon>Usitatibacter</taxon>
    </lineage>
</organism>
<dbReference type="KEGG" id="upl:DSM104440_00525"/>
<keyword evidence="2" id="KW-0446">Lipid-binding</keyword>
<keyword evidence="3" id="KW-0564">Palmitate</keyword>
<dbReference type="InterPro" id="IPR047202">
    <property type="entry name" value="Lipocalin_Blc-like_dom"/>
</dbReference>
<keyword evidence="2" id="KW-0472">Membrane</keyword>
<dbReference type="RefSeq" id="WP_171160479.1">
    <property type="nucleotide sequence ID" value="NZ_CP053073.1"/>
</dbReference>
<evidence type="ECO:0000256" key="3">
    <source>
        <dbReference type="PIRSR" id="PIRSR036893-52"/>
    </source>
</evidence>
<dbReference type="AlphaFoldDB" id="A0A6M4H338"/>
<feature type="chain" id="PRO_5027204591" description="Outer membrane lipoprotein Blc" evidence="2">
    <location>
        <begin position="22"/>
        <end position="177"/>
    </location>
</feature>
<dbReference type="PROSITE" id="PS51257">
    <property type="entry name" value="PROKAR_LIPOPROTEIN"/>
    <property type="match status" value="1"/>
</dbReference>
<comment type="subunit">
    <text evidence="2">Homodimer.</text>
</comment>
<comment type="function">
    <text evidence="2">Involved in the storage or transport of lipids necessary for membrane maintenance under stressful conditions. Displays a binding preference for lysophospholipids.</text>
</comment>
<dbReference type="Gene3D" id="2.40.128.20">
    <property type="match status" value="1"/>
</dbReference>
<name>A0A6M4H338_9PROT</name>
<feature type="domain" description="Lipocalin/cytosolic fatty-acid binding" evidence="4">
    <location>
        <begin position="30"/>
        <end position="171"/>
    </location>
</feature>
<dbReference type="PIRSF" id="PIRSF036893">
    <property type="entry name" value="Lipocalin_ApoD"/>
    <property type="match status" value="1"/>
</dbReference>
<evidence type="ECO:0000259" key="4">
    <source>
        <dbReference type="Pfam" id="PF08212"/>
    </source>
</evidence>
<keyword evidence="6" id="KW-1185">Reference proteome</keyword>
<dbReference type="SUPFAM" id="SSF50814">
    <property type="entry name" value="Lipocalins"/>
    <property type="match status" value="1"/>
</dbReference>
<dbReference type="GO" id="GO:0009279">
    <property type="term" value="C:cell outer membrane"/>
    <property type="evidence" value="ECO:0007669"/>
    <property type="project" value="UniProtKB-SubCell"/>
</dbReference>
<evidence type="ECO:0000313" key="5">
    <source>
        <dbReference type="EMBL" id="QJR13735.1"/>
    </source>
</evidence>
<dbReference type="InterPro" id="IPR022271">
    <property type="entry name" value="Lipocalin_ApoD"/>
</dbReference>
<sequence length="177" mass="19787">MRIRLLAPALLLLSACQSAPLAPIATVAQVDLPRFMGDWYVIASIPTFIERDAFNAIESYRLASDGSIETTFTFRAGALDGPLKTYTPRGFVLDTKTNAVWGMRFVWPILADYRIVDVAPDYSLTVIGREKRDYAWIMARTPAISGADYERAVRLLAAQGYDVAQLRKVPQQWISAR</sequence>
<dbReference type="PANTHER" id="PTHR10612:SF34">
    <property type="entry name" value="APOLIPOPROTEIN D"/>
    <property type="match status" value="1"/>
</dbReference>
<evidence type="ECO:0000256" key="1">
    <source>
        <dbReference type="ARBA" id="ARBA00006889"/>
    </source>
</evidence>
<dbReference type="InParanoid" id="A0A6M4H338"/>
<dbReference type="InterPro" id="IPR000566">
    <property type="entry name" value="Lipocln_cytosolic_FA-bd_dom"/>
</dbReference>
<feature type="lipid moiety-binding region" description="N-palmitoyl cysteine" evidence="3">
    <location>
        <position position="16"/>
    </location>
</feature>